<feature type="region of interest" description="Disordered" evidence="1">
    <location>
        <begin position="305"/>
        <end position="325"/>
    </location>
</feature>
<name>A0ABT8JI98_9BACL</name>
<evidence type="ECO:0000313" key="2">
    <source>
        <dbReference type="EMBL" id="MDN4603884.1"/>
    </source>
</evidence>
<evidence type="ECO:0000256" key="1">
    <source>
        <dbReference type="SAM" id="MobiDB-lite"/>
    </source>
</evidence>
<sequence length="325" mass="37211">MRKMSLEMAQEITAVGMEDKDNVELMGYLVWYSIGLKLIDRNVLESHVRVSGIDEDLLPGQIRIPDAFRRSTKAIESKQAAEDGKRSERILVREIVNDSERIVRSIVREVIDPQQDEKLQYNTNEAVITFERDIRLLHSDIINPDIKPLVDRVQELFVQYQTTHDDSAVRHMCISSIKNMSPVMVKTSGGVYFIPIKHEETLRAFVRFVNLLECSSAYMIPLIKTKDTMDLVRTATVSQLNSALTNLRNAYENRESLTPSEISSIVNETNLSFDVIQDYQGLLTSDLQEMNSSITDMKRMLHAVSSLKTKRKPRSRGTRQLSLFD</sequence>
<keyword evidence="3" id="KW-1185">Reference proteome</keyword>
<evidence type="ECO:0000313" key="3">
    <source>
        <dbReference type="Proteomes" id="UP001174205"/>
    </source>
</evidence>
<proteinExistence type="predicted"/>
<accession>A0ABT8JI98</accession>
<protein>
    <submittedName>
        <fullName evidence="2">Uncharacterized protein</fullName>
    </submittedName>
</protein>
<dbReference type="Pfam" id="PF20529">
    <property type="entry name" value="DUF6744"/>
    <property type="match status" value="1"/>
</dbReference>
<comment type="caution">
    <text evidence="2">The sequence shown here is derived from an EMBL/GenBank/DDBJ whole genome shotgun (WGS) entry which is preliminary data.</text>
</comment>
<feature type="compositionally biased region" description="Basic residues" evidence="1">
    <location>
        <begin position="308"/>
        <end position="317"/>
    </location>
</feature>
<organism evidence="2 3">
    <name type="scientific">Paenibacillus vandeheii</name>
    <dbReference type="NCBI Taxonomy" id="3035917"/>
    <lineage>
        <taxon>Bacteria</taxon>
        <taxon>Bacillati</taxon>
        <taxon>Bacillota</taxon>
        <taxon>Bacilli</taxon>
        <taxon>Bacillales</taxon>
        <taxon>Paenibacillaceae</taxon>
        <taxon>Paenibacillus</taxon>
    </lineage>
</organism>
<gene>
    <name evidence="2" type="ORF">P5G61_21760</name>
</gene>
<reference evidence="2" key="1">
    <citation type="submission" date="2023-03" db="EMBL/GenBank/DDBJ databases">
        <title>MT1 and MT2 Draft Genomes of Novel Species.</title>
        <authorList>
            <person name="Venkateswaran K."/>
        </authorList>
    </citation>
    <scope>NUCLEOTIDE SEQUENCE</scope>
    <source>
        <strain evidence="2">F6_3S_P_1C</strain>
    </source>
</reference>
<dbReference type="Proteomes" id="UP001174205">
    <property type="component" value="Unassembled WGS sequence"/>
</dbReference>
<dbReference type="InterPro" id="IPR046632">
    <property type="entry name" value="DUF6744"/>
</dbReference>
<dbReference type="EMBL" id="JAROCD010000011">
    <property type="protein sequence ID" value="MDN4603884.1"/>
    <property type="molecule type" value="Genomic_DNA"/>
</dbReference>